<dbReference type="PANTHER" id="PTHR35908:SF1">
    <property type="entry name" value="CONSERVED PROTEIN"/>
    <property type="match status" value="1"/>
</dbReference>
<protein>
    <recommendedName>
        <fullName evidence="1">Glyoxalase-like domain-containing protein</fullName>
    </recommendedName>
</protein>
<dbReference type="InterPro" id="IPR041581">
    <property type="entry name" value="Glyoxalase_6"/>
</dbReference>
<dbReference type="Proteomes" id="UP000319818">
    <property type="component" value="Unassembled WGS sequence"/>
</dbReference>
<evidence type="ECO:0000313" key="2">
    <source>
        <dbReference type="EMBL" id="TQM37431.1"/>
    </source>
</evidence>
<dbReference type="EMBL" id="VFPH01000002">
    <property type="protein sequence ID" value="TQM37431.1"/>
    <property type="molecule type" value="Genomic_DNA"/>
</dbReference>
<comment type="caution">
    <text evidence="2">The sequence shown here is derived from an EMBL/GenBank/DDBJ whole genome shotgun (WGS) entry which is preliminary data.</text>
</comment>
<dbReference type="InterPro" id="IPR029068">
    <property type="entry name" value="Glyas_Bleomycin-R_OHBP_Dase"/>
</dbReference>
<dbReference type="SUPFAM" id="SSF54593">
    <property type="entry name" value="Glyoxalase/Bleomycin resistance protein/Dihydroxybiphenyl dioxygenase"/>
    <property type="match status" value="1"/>
</dbReference>
<dbReference type="CDD" id="cd06587">
    <property type="entry name" value="VOC"/>
    <property type="match status" value="1"/>
</dbReference>
<feature type="domain" description="Glyoxalase-like" evidence="1">
    <location>
        <begin position="8"/>
        <end position="116"/>
    </location>
</feature>
<organism evidence="2 3">
    <name type="scientific">Pseudonocardia cypriaca</name>
    <dbReference type="NCBI Taxonomy" id="882449"/>
    <lineage>
        <taxon>Bacteria</taxon>
        <taxon>Bacillati</taxon>
        <taxon>Actinomycetota</taxon>
        <taxon>Actinomycetes</taxon>
        <taxon>Pseudonocardiales</taxon>
        <taxon>Pseudonocardiaceae</taxon>
        <taxon>Pseudonocardia</taxon>
    </lineage>
</organism>
<dbReference type="OrthoDB" id="3295209at2"/>
<dbReference type="AlphaFoldDB" id="A0A543FUB8"/>
<dbReference type="RefSeq" id="WP_142104252.1">
    <property type="nucleotide sequence ID" value="NZ_VFPH01000002.1"/>
</dbReference>
<reference evidence="2 3" key="1">
    <citation type="submission" date="2019-06" db="EMBL/GenBank/DDBJ databases">
        <title>Sequencing the genomes of 1000 actinobacteria strains.</title>
        <authorList>
            <person name="Klenk H.-P."/>
        </authorList>
    </citation>
    <scope>NUCLEOTIDE SEQUENCE [LARGE SCALE GENOMIC DNA]</scope>
    <source>
        <strain evidence="2 3">DSM 45511</strain>
    </source>
</reference>
<proteinExistence type="predicted"/>
<dbReference type="Pfam" id="PF18029">
    <property type="entry name" value="Glyoxalase_6"/>
    <property type="match status" value="1"/>
</dbReference>
<dbReference type="Gene3D" id="3.10.180.10">
    <property type="entry name" value="2,3-Dihydroxybiphenyl 1,2-Dioxygenase, domain 1"/>
    <property type="match status" value="1"/>
</dbReference>
<accession>A0A543FUB8</accession>
<name>A0A543FUB8_9PSEU</name>
<dbReference type="PANTHER" id="PTHR35908">
    <property type="entry name" value="HYPOTHETICAL FUSION PROTEIN"/>
    <property type="match status" value="1"/>
</dbReference>
<evidence type="ECO:0000259" key="1">
    <source>
        <dbReference type="Pfam" id="PF18029"/>
    </source>
</evidence>
<evidence type="ECO:0000313" key="3">
    <source>
        <dbReference type="Proteomes" id="UP000319818"/>
    </source>
</evidence>
<sequence length="120" mass="13130">MVSRLIAVAVDCRDPERCATFWCAALGTEVDRRWRDAHGVEYVQIGTGGGPLLLFQPVPEERAGKNRLHLDIAPAAGTQESEVQRLVDLGATRIADEPELPWVVLADPEGNEFCVLPPRG</sequence>
<keyword evidence="3" id="KW-1185">Reference proteome</keyword>
<gene>
    <name evidence="2" type="ORF">FB388_4640</name>
</gene>